<feature type="compositionally biased region" description="Low complexity" evidence="13">
    <location>
        <begin position="392"/>
        <end position="403"/>
    </location>
</feature>
<dbReference type="Gene3D" id="1.10.510.10">
    <property type="entry name" value="Transferase(Phosphotransferase) domain 1"/>
    <property type="match status" value="1"/>
</dbReference>
<dbReference type="EC" id="2.7.11.1" evidence="3"/>
<reference evidence="15" key="1">
    <citation type="journal article" date="2011" name="Plant Physiol.">
        <title>Comprehensive sequence analysis of 24,783 barley full-length cDNAs derived from 12 clone libraries.</title>
        <authorList>
            <person name="Matsumoto T."/>
            <person name="Tanaka T."/>
            <person name="Sakai H."/>
            <person name="Amano N."/>
            <person name="Kanamori H."/>
            <person name="Kurita K."/>
            <person name="Kikuta A."/>
            <person name="Kamiya K."/>
            <person name="Yamamoto M."/>
            <person name="Ikawa H."/>
            <person name="Fujii N."/>
            <person name="Hori K."/>
            <person name="Itoh T."/>
            <person name="Sato K."/>
        </authorList>
    </citation>
    <scope>NUCLEOTIDE SEQUENCE</scope>
    <source>
        <tissue evidence="15">Shoot and root</tissue>
    </source>
</reference>
<evidence type="ECO:0000256" key="3">
    <source>
        <dbReference type="ARBA" id="ARBA00012513"/>
    </source>
</evidence>
<evidence type="ECO:0000256" key="10">
    <source>
        <dbReference type="ARBA" id="ARBA00023136"/>
    </source>
</evidence>
<accession>F2E7M1</accession>
<keyword evidence="10" id="KW-0472">Membrane</keyword>
<feature type="region of interest" description="Disordered" evidence="13">
    <location>
        <begin position="478"/>
        <end position="509"/>
    </location>
</feature>
<feature type="domain" description="Protein kinase" evidence="14">
    <location>
        <begin position="74"/>
        <end position="354"/>
    </location>
</feature>
<feature type="region of interest" description="Disordered" evidence="13">
    <location>
        <begin position="381"/>
        <end position="441"/>
    </location>
</feature>
<dbReference type="FunFam" id="3.30.200.20:FF:000228">
    <property type="entry name" value="Serine/threonine-protein kinase BIK1"/>
    <property type="match status" value="1"/>
</dbReference>
<comment type="similarity">
    <text evidence="2">Belongs to the protein kinase superfamily. Ser/Thr protein kinase family.</text>
</comment>
<keyword evidence="5" id="KW-0723">Serine/threonine-protein kinase</keyword>
<feature type="binding site" evidence="12">
    <location>
        <position position="109"/>
    </location>
    <ligand>
        <name>ATP</name>
        <dbReference type="ChEBI" id="CHEBI:30616"/>
    </ligand>
</feature>
<evidence type="ECO:0000256" key="4">
    <source>
        <dbReference type="ARBA" id="ARBA00022475"/>
    </source>
</evidence>
<dbReference type="GO" id="GO:0005524">
    <property type="term" value="F:ATP binding"/>
    <property type="evidence" value="ECO:0007669"/>
    <property type="project" value="UniProtKB-UniRule"/>
</dbReference>
<dbReference type="InterPro" id="IPR000719">
    <property type="entry name" value="Prot_kinase_dom"/>
</dbReference>
<evidence type="ECO:0000256" key="1">
    <source>
        <dbReference type="ARBA" id="ARBA00004236"/>
    </source>
</evidence>
<dbReference type="InterPro" id="IPR017441">
    <property type="entry name" value="Protein_kinase_ATP_BS"/>
</dbReference>
<evidence type="ECO:0000256" key="8">
    <source>
        <dbReference type="ARBA" id="ARBA00022777"/>
    </source>
</evidence>
<dbReference type="EMBL" id="AK372145">
    <property type="protein sequence ID" value="BAK03343.1"/>
    <property type="molecule type" value="mRNA"/>
</dbReference>
<dbReference type="PROSITE" id="PS00108">
    <property type="entry name" value="PROTEIN_KINASE_ST"/>
    <property type="match status" value="1"/>
</dbReference>
<dbReference type="GO" id="GO:0004674">
    <property type="term" value="F:protein serine/threonine kinase activity"/>
    <property type="evidence" value="ECO:0007669"/>
    <property type="project" value="UniProtKB-KW"/>
</dbReference>
<comment type="subcellular location">
    <subcellularLocation>
        <location evidence="1">Cell membrane</location>
    </subcellularLocation>
</comment>
<comment type="function">
    <text evidence="11">May be involved in plant defense signaling.</text>
</comment>
<dbReference type="CDD" id="cd14066">
    <property type="entry name" value="STKc_IRAK"/>
    <property type="match status" value="1"/>
</dbReference>
<evidence type="ECO:0000256" key="11">
    <source>
        <dbReference type="ARBA" id="ARBA00054261"/>
    </source>
</evidence>
<dbReference type="SUPFAM" id="SSF56112">
    <property type="entry name" value="Protein kinase-like (PK-like)"/>
    <property type="match status" value="1"/>
</dbReference>
<dbReference type="Pfam" id="PF00069">
    <property type="entry name" value="Pkinase"/>
    <property type="match status" value="1"/>
</dbReference>
<keyword evidence="4" id="KW-1003">Cell membrane</keyword>
<dbReference type="InterPro" id="IPR008271">
    <property type="entry name" value="Ser/Thr_kinase_AS"/>
</dbReference>
<organism evidence="15">
    <name type="scientific">Hordeum vulgare subsp. vulgare</name>
    <name type="common">Domesticated barley</name>
    <dbReference type="NCBI Taxonomy" id="112509"/>
    <lineage>
        <taxon>Eukaryota</taxon>
        <taxon>Viridiplantae</taxon>
        <taxon>Streptophyta</taxon>
        <taxon>Embryophyta</taxon>
        <taxon>Tracheophyta</taxon>
        <taxon>Spermatophyta</taxon>
        <taxon>Magnoliopsida</taxon>
        <taxon>Liliopsida</taxon>
        <taxon>Poales</taxon>
        <taxon>Poaceae</taxon>
        <taxon>BOP clade</taxon>
        <taxon>Pooideae</taxon>
        <taxon>Triticodae</taxon>
        <taxon>Triticeae</taxon>
        <taxon>Hordeinae</taxon>
        <taxon>Hordeum</taxon>
    </lineage>
</organism>
<protein>
    <recommendedName>
        <fullName evidence="3">non-specific serine/threonine protein kinase</fullName>
        <ecNumber evidence="3">2.7.11.1</ecNumber>
    </recommendedName>
</protein>
<keyword evidence="6" id="KW-0808">Transferase</keyword>
<dbReference type="PANTHER" id="PTHR45621">
    <property type="entry name" value="OS01G0588500 PROTEIN-RELATED"/>
    <property type="match status" value="1"/>
</dbReference>
<name>F2E7M1_HORVV</name>
<dbReference type="InterPro" id="IPR011009">
    <property type="entry name" value="Kinase-like_dom_sf"/>
</dbReference>
<keyword evidence="7 12" id="KW-0547">Nucleotide-binding</keyword>
<keyword evidence="9 12" id="KW-0067">ATP-binding</keyword>
<sequence>MGGCFSLEEQRLQSRTGTSAEAGGPDGLRKCKSDSKAISSVLAPPKDVEDLQTEGYGNVNIFTYNELRAATKNFRPDQILGEGGFGVVYKGVIDENVRIGFKSTQVAVKELNPEGFQGDKEWLAEVNYLGQLSHPNLVELIGYCCEGSHRLLVYEYMACGSLEKHLFRRVCLNMPWSTRMKIALGAARGLEYLHGAERSIIYRDFKTSNILLDADYNAKLSDFGLARTGPSGDQTHVSTRVMGTYGYAAPEYVMTGHLTARSDVYGFGVVLLEMIIGRRAVDKSRPSREHNLVEWARPLLVHNRKLFRIIDPRMEGQYSTKAAIEVASLCYRCLSQNPKGRPTMSQVVETFEEVQSMPECQDILLQNCMTGSVTLYEVQVGDDRFGPRGPNRPSRSDPLVSSLSPPPHLTSPRKSRAGAPPPPSPSAPHQASRDPESADPATSRLDLAAPAVLLALLPGIRRLVFVIHDAPVARLPRRTTLAPGQRDASQLPASKSPTMPRARRPRREWSDGVPPELLGVIFLDLACLADRVYFAAVCRSWRSVARAAGGPPAPRQLPWLLLPSSDKPSFFSLHSGAKRCLRLPESVRGARLCGSHDGGWVALAFEQWRGYAAVNLLSGARVLLPDRLRTALPHPFGPHANTACEHHMVIRAITFSGSPSAEDCLAAAHVSSASNIAFWRQGMNRHWITCGVALDVIQDIIYYENGLKQGFHVLSKTEDIVVYSPNADKGAPLVMTRTSYQVQERADILRRKSRIVSRYLVESRGKLLMILRLAKGGKNGFRIFEMNLVIAPDGGSEASWVELHSLPGRVLLLGRGCSRAVEVSQFNRLQLGSIYYLDDTSFDISLALSSGSKYYSTDMGVYGRKTLNRARSVRRFPRKCTSEGSPPIWFMP</sequence>
<dbReference type="GO" id="GO:0005886">
    <property type="term" value="C:plasma membrane"/>
    <property type="evidence" value="ECO:0007669"/>
    <property type="project" value="UniProtKB-SubCell"/>
</dbReference>
<dbReference type="AlphaFoldDB" id="F2E7M1"/>
<evidence type="ECO:0000256" key="12">
    <source>
        <dbReference type="PROSITE-ProRule" id="PRU10141"/>
    </source>
</evidence>
<dbReference type="Pfam" id="PF03478">
    <property type="entry name" value="Beta-prop_KIB1-4"/>
    <property type="match status" value="1"/>
</dbReference>
<evidence type="ECO:0000256" key="2">
    <source>
        <dbReference type="ARBA" id="ARBA00008684"/>
    </source>
</evidence>
<dbReference type="Gene3D" id="1.20.1280.50">
    <property type="match status" value="1"/>
</dbReference>
<evidence type="ECO:0000259" key="14">
    <source>
        <dbReference type="PROSITE" id="PS50011"/>
    </source>
</evidence>
<evidence type="ECO:0000256" key="5">
    <source>
        <dbReference type="ARBA" id="ARBA00022527"/>
    </source>
</evidence>
<dbReference type="PROSITE" id="PS50011">
    <property type="entry name" value="PROTEIN_KINASE_DOM"/>
    <property type="match status" value="1"/>
</dbReference>
<proteinExistence type="evidence at transcript level"/>
<dbReference type="Gene3D" id="3.30.200.20">
    <property type="entry name" value="Phosphorylase Kinase, domain 1"/>
    <property type="match status" value="1"/>
</dbReference>
<evidence type="ECO:0000313" key="15">
    <source>
        <dbReference type="EMBL" id="BAK03343.1"/>
    </source>
</evidence>
<evidence type="ECO:0000256" key="13">
    <source>
        <dbReference type="SAM" id="MobiDB-lite"/>
    </source>
</evidence>
<evidence type="ECO:0000256" key="9">
    <source>
        <dbReference type="ARBA" id="ARBA00022840"/>
    </source>
</evidence>
<dbReference type="InterPro" id="IPR050823">
    <property type="entry name" value="Plant_Ser_Thr_Prot_Kinase"/>
</dbReference>
<dbReference type="InterPro" id="IPR005174">
    <property type="entry name" value="KIB1-4_b-propeller"/>
</dbReference>
<keyword evidence="8" id="KW-0418">Kinase</keyword>
<dbReference type="FunFam" id="1.10.510.10:FF:000032">
    <property type="entry name" value="Serine/threonine-protein kinase PBS1"/>
    <property type="match status" value="1"/>
</dbReference>
<feature type="compositionally biased region" description="Polar residues" evidence="13">
    <location>
        <begin position="487"/>
        <end position="497"/>
    </location>
</feature>
<evidence type="ECO:0000256" key="7">
    <source>
        <dbReference type="ARBA" id="ARBA00022741"/>
    </source>
</evidence>
<dbReference type="CDD" id="cd09917">
    <property type="entry name" value="F-box_SF"/>
    <property type="match status" value="1"/>
</dbReference>
<dbReference type="PROSITE" id="PS00107">
    <property type="entry name" value="PROTEIN_KINASE_ATP"/>
    <property type="match status" value="1"/>
</dbReference>
<evidence type="ECO:0000256" key="6">
    <source>
        <dbReference type="ARBA" id="ARBA00022679"/>
    </source>
</evidence>